<evidence type="ECO:0000256" key="2">
    <source>
        <dbReference type="ARBA" id="ARBA00022448"/>
    </source>
</evidence>
<keyword evidence="4 7" id="KW-0812">Transmembrane</keyword>
<organism evidence="10 11">
    <name type="scientific">Chryseobacterium taeanense</name>
    <dbReference type="NCBI Taxonomy" id="311334"/>
    <lineage>
        <taxon>Bacteria</taxon>
        <taxon>Pseudomonadati</taxon>
        <taxon>Bacteroidota</taxon>
        <taxon>Flavobacteriia</taxon>
        <taxon>Flavobacteriales</taxon>
        <taxon>Weeksellaceae</taxon>
        <taxon>Chryseobacterium group</taxon>
        <taxon>Chryseobacterium</taxon>
    </lineage>
</organism>
<feature type="signal peptide" evidence="8">
    <location>
        <begin position="1"/>
        <end position="23"/>
    </location>
</feature>
<dbReference type="PROSITE" id="PS52016">
    <property type="entry name" value="TONB_DEPENDENT_REC_3"/>
    <property type="match status" value="1"/>
</dbReference>
<feature type="chain" id="PRO_5011489704" evidence="8">
    <location>
        <begin position="24"/>
        <end position="956"/>
    </location>
</feature>
<keyword evidence="3 7" id="KW-1134">Transmembrane beta strand</keyword>
<dbReference type="OrthoDB" id="9768177at2"/>
<dbReference type="GO" id="GO:0009279">
    <property type="term" value="C:cell outer membrane"/>
    <property type="evidence" value="ECO:0007669"/>
    <property type="project" value="UniProtKB-SubCell"/>
</dbReference>
<dbReference type="EMBL" id="FNDW01000013">
    <property type="protein sequence ID" value="SDI77794.1"/>
    <property type="molecule type" value="Genomic_DNA"/>
</dbReference>
<reference evidence="11" key="1">
    <citation type="submission" date="2016-10" db="EMBL/GenBank/DDBJ databases">
        <authorList>
            <person name="Varghese N."/>
            <person name="Submissions S."/>
        </authorList>
    </citation>
    <scope>NUCLEOTIDE SEQUENCE [LARGE SCALE GENOMIC DNA]</scope>
    <source>
        <strain evidence="11">DSM 17071</strain>
    </source>
</reference>
<evidence type="ECO:0000256" key="1">
    <source>
        <dbReference type="ARBA" id="ARBA00004571"/>
    </source>
</evidence>
<feature type="domain" description="TonB-dependent receptor plug" evidence="9">
    <location>
        <begin position="50"/>
        <end position="161"/>
    </location>
</feature>
<comment type="subcellular location">
    <subcellularLocation>
        <location evidence="1 7">Cell outer membrane</location>
        <topology evidence="1 7">Multi-pass membrane protein</topology>
    </subcellularLocation>
</comment>
<dbReference type="STRING" id="311334.SAMN05421846_11379"/>
<dbReference type="Proteomes" id="UP000198869">
    <property type="component" value="Unassembled WGS sequence"/>
</dbReference>
<proteinExistence type="inferred from homology"/>
<comment type="similarity">
    <text evidence="7">Belongs to the TonB-dependent receptor family.</text>
</comment>
<accession>A0A1G8NC21</accession>
<dbReference type="InterPro" id="IPR039426">
    <property type="entry name" value="TonB-dep_rcpt-like"/>
</dbReference>
<keyword evidence="8" id="KW-0732">Signal</keyword>
<evidence type="ECO:0000259" key="9">
    <source>
        <dbReference type="Pfam" id="PF07715"/>
    </source>
</evidence>
<sequence length="956" mass="105791">MKQSDLKYSCLIAVLYFGMNVNAQTTPKDTVAKEQKIEEVVMIGYGSRKKSDLTTSVSSLKADEVSKTKVMNANQAIQGKVAGVNVVADDNPGSKPSVIIRGIGTALGGRAPLYVVDGVQIDGDTNANFINNINSNDIESYEVLKDASALAIFGNRAANGVIIITTKQGRGKMTVGYDTFVGVRDMLKTVKMAGSNLFANYSNLATGSIRFSQDQPVNTDWMKEITQKGFYTQHNVSLSGSTDKVNYNFALGYYDEQTILKGMEYKRFNFRTNNEFKVSKKIKITQTLGFSNNNNTPKPLSAFTDAYKQSPLIPVQWANGIYANSYVQDNGFAGTSGSLTQINNVPNPVAQLALNNEKQKTFDLFGGITAEYKILDDLKFTSQFGGEYNNYNQYSYADRITSWLMGHPNNSIGDNAYNTFFNTKDATSGKLTNPYNLVTKNASHFFNWNWSNYFTYTKKFGKHDLEVTLGTEASEIGSVYNSRIIYGNVPQLSNYWGANFATVSDFTQVPTGKDGGNVTTNMNRLNSYFGRFQYAYAGKYLLSGSIRRDGSSKFADGEKWGTFPAFSAGWVISKENFMQNGFFDLLKIRGGWGKLGNQNVPLNYVPFDLYSYGIGGTANSGITVNTLVNSKLSWETTEETSLGLDFEILNRRLKGTVDIYNKRNKQAILDLKSILTTGISNPYYNYGASVSNKGIEGSLRWDDKIGNNFTYWIGGNIAYNKNNVESLSELANTLTGGSLGNGQITKKLSEGQPIGSFWLYEVAGYDNQGNFVYYDKNNNVVERSKLTDADRKFFGSVIAPTNYGVTAGIHYKNVDFSVDGYGQIGGKVFNGKKAVRNGNENIEYSIATNYWTPTNISSPNPSPTNVQPVASNYYLESSNFFRINNITLGYTLPKFSEMITSLRFYASAINPFIWQKYSGYSPEINGDGSPAYGTQGIELGVYPKLRSFVFGMNVKF</sequence>
<dbReference type="NCBIfam" id="TIGR04057">
    <property type="entry name" value="SusC_RagA_signa"/>
    <property type="match status" value="1"/>
</dbReference>
<evidence type="ECO:0000256" key="7">
    <source>
        <dbReference type="PROSITE-ProRule" id="PRU01360"/>
    </source>
</evidence>
<evidence type="ECO:0000256" key="8">
    <source>
        <dbReference type="SAM" id="SignalP"/>
    </source>
</evidence>
<evidence type="ECO:0000256" key="3">
    <source>
        <dbReference type="ARBA" id="ARBA00022452"/>
    </source>
</evidence>
<dbReference type="Gene3D" id="2.170.130.10">
    <property type="entry name" value="TonB-dependent receptor, plug domain"/>
    <property type="match status" value="1"/>
</dbReference>
<protein>
    <submittedName>
        <fullName evidence="10">TonB-linked outer membrane protein, SusC/RagA family</fullName>
    </submittedName>
</protein>
<dbReference type="AlphaFoldDB" id="A0A1G8NC21"/>
<dbReference type="RefSeq" id="WP_089861057.1">
    <property type="nucleotide sequence ID" value="NZ_FNDW01000013.1"/>
</dbReference>
<keyword evidence="6 7" id="KW-0998">Cell outer membrane</keyword>
<evidence type="ECO:0000313" key="11">
    <source>
        <dbReference type="Proteomes" id="UP000198869"/>
    </source>
</evidence>
<name>A0A1G8NC21_9FLAO</name>
<dbReference type="InterPro" id="IPR036942">
    <property type="entry name" value="Beta-barrel_TonB_sf"/>
</dbReference>
<dbReference type="InterPro" id="IPR023996">
    <property type="entry name" value="TonB-dep_OMP_SusC/RagA"/>
</dbReference>
<evidence type="ECO:0000313" key="10">
    <source>
        <dbReference type="EMBL" id="SDI77794.1"/>
    </source>
</evidence>
<evidence type="ECO:0000256" key="4">
    <source>
        <dbReference type="ARBA" id="ARBA00022692"/>
    </source>
</evidence>
<dbReference type="Pfam" id="PF07715">
    <property type="entry name" value="Plug"/>
    <property type="match status" value="1"/>
</dbReference>
<dbReference type="InterPro" id="IPR012910">
    <property type="entry name" value="Plug_dom"/>
</dbReference>
<keyword evidence="11" id="KW-1185">Reference proteome</keyword>
<keyword evidence="2 7" id="KW-0813">Transport</keyword>
<dbReference type="NCBIfam" id="TIGR04056">
    <property type="entry name" value="OMP_RagA_SusC"/>
    <property type="match status" value="1"/>
</dbReference>
<dbReference type="InterPro" id="IPR037066">
    <property type="entry name" value="Plug_dom_sf"/>
</dbReference>
<evidence type="ECO:0000256" key="6">
    <source>
        <dbReference type="ARBA" id="ARBA00023237"/>
    </source>
</evidence>
<dbReference type="Gene3D" id="2.40.170.20">
    <property type="entry name" value="TonB-dependent receptor, beta-barrel domain"/>
    <property type="match status" value="1"/>
</dbReference>
<dbReference type="SUPFAM" id="SSF56935">
    <property type="entry name" value="Porins"/>
    <property type="match status" value="1"/>
</dbReference>
<dbReference type="InterPro" id="IPR023997">
    <property type="entry name" value="TonB-dep_OMP_SusC/RagA_CS"/>
</dbReference>
<gene>
    <name evidence="10" type="ORF">SAMN05421846_11379</name>
</gene>
<keyword evidence="5 7" id="KW-0472">Membrane</keyword>
<evidence type="ECO:0000256" key="5">
    <source>
        <dbReference type="ARBA" id="ARBA00023136"/>
    </source>
</evidence>